<dbReference type="GO" id="GO:0017056">
    <property type="term" value="F:structural constituent of nuclear pore"/>
    <property type="evidence" value="ECO:0007669"/>
    <property type="project" value="TreeGrafter"/>
</dbReference>
<sequence length="1242" mass="140830">MTEPTLAYLFRETRLNLDPTSPTSTIQFKLLGSSSFSQARSQHVQKQTIDTADEAIDQSEQGFAEHHLADEASVFFRRESSSPRCISWRLLRSRTVLQLQVVDLTQKKGAEQEIRFTLRFCFPAAIRPFGIAFAELEEQDAFNIFALTVDKELYTLTIHKNFFISQSVTDSRLGDWCKIYTHPALTYRLPYRIFAVQYQEVLISLHDGGILRLEQVVKDGGWIWKDFIYAPGEGGWGASIRGLIPWRDHTTALFEDINLEPTTSAAISASPEGDHLFTVSLNYMLRIRDHKTGEVCAQVDLLSQEDAETRSNTRQLMGPYQRSLLQIVKPEFVRDGDLYYVVTYSPKDHQFKFWGVRDPGEAVNGIYDIHPTLKLVPPVDQLLDTSVWNLEEFYLRPKPLLQSTELWIRARVGATSQVFCLKFSLFDDDDFLQMTWKSNWTAVDGGSMGANTLKSMPQYPSLEAVVSFAHHADSITENALNFIFYPDRFTFATIESALYRYRTGLALPSSKTQYPLEPSKVPLKQRVCEAVAGKVSLRSHTSDERGGTDYGSYHTKVAEQWIVFAGLIIELHRRRTEVLSLAFDETIGLPWISLADYISPIRRCNEIETIQLNAEVLSHGEEALEAGPIVRSLQDRESVFVGCFLSAASAFRQQLPAPVKHTISVLASVEAFQDPFLTLNKRIENFYDRCALAEYITDDQHSTLLGSFDTIGGTTELNNDLFRRALGKLDSDTEGHEHDLSLMAYGERALIRGAQETYESGCGVLIDLLVLAVVMAMEFDENDLPNNFVPSEIFVEIMNRLREYELLRYLGSTTRIEPPPKERHSSISRSHRDSDAIHRRAEELHLPTVTLLWSIFIGDWKNISVPQGPDIPTSSLLTYWIRNWALGPDLTGNYDEIVEGIMGNLLVHRDFDLAVNFVPFLSSSPWPMYLKARLSLEQGRLVEAARAFKKAGFGLSRISKNKSPPGAEPVKDVELWDHQELLAPHEVHYFNEGNAGLYYQHIADLFERTRPQAWTYVAEFSRMALWHFDQKRFMRKEAESVNRLFTALIKTARWEEAYSTLGRFEKPDLANTSFSAHLESDTSGPTPSKARISSSSDSNSQYWHIVYAFRISRSDFRGAAEALWEWLDRLRASSRRADVGAPREQEIISRVFLLLINALACVQPEQAWLLAEAEGSKRPPGFAAPGLALGMKGKVASERRILTLEDVRAEYAMWLDRVAAVEQGRFAFVEGERDGDGDVSML</sequence>
<dbReference type="InterPro" id="IPR048884">
    <property type="entry name" value="Nup120_helical"/>
</dbReference>
<evidence type="ECO:0008006" key="10">
    <source>
        <dbReference type="Google" id="ProtNLM"/>
    </source>
</evidence>
<protein>
    <recommendedName>
        <fullName evidence="10">Nucleoporin Nup120/160-domain-containing protein</fullName>
    </recommendedName>
</protein>
<dbReference type="AlphaFoldDB" id="A0A6A6H9Z5"/>
<keyword evidence="2" id="KW-0813">Transport</keyword>
<gene>
    <name evidence="8" type="ORF">EV356DRAFT_446322</name>
</gene>
<dbReference type="InterPro" id="IPR056548">
    <property type="entry name" value="HEAT_Nup120"/>
</dbReference>
<keyword evidence="3" id="KW-0539">Nucleus</keyword>
<feature type="domain" description="Nucleoporin Nup120/160 beta-propeller" evidence="5">
    <location>
        <begin position="84"/>
        <end position="608"/>
    </location>
</feature>
<feature type="domain" description="Nucleoporin nup120-like HEAT repeat" evidence="7">
    <location>
        <begin position="901"/>
        <end position="1072"/>
    </location>
</feature>
<dbReference type="Pfam" id="PF21486">
    <property type="entry name" value="NUP120_helical"/>
    <property type="match status" value="1"/>
</dbReference>
<accession>A0A6A6H9Z5</accession>
<dbReference type="OrthoDB" id="67716at2759"/>
<dbReference type="Pfam" id="PF23300">
    <property type="entry name" value="HEAT_Nup120"/>
    <property type="match status" value="1"/>
</dbReference>
<comment type="subcellular location">
    <subcellularLocation>
        <location evidence="1">Nucleus</location>
    </subcellularLocation>
</comment>
<feature type="region of interest" description="Disordered" evidence="4">
    <location>
        <begin position="1076"/>
        <end position="1096"/>
    </location>
</feature>
<dbReference type="EMBL" id="ML991797">
    <property type="protein sequence ID" value="KAF2234679.1"/>
    <property type="molecule type" value="Genomic_DNA"/>
</dbReference>
<evidence type="ECO:0000313" key="8">
    <source>
        <dbReference type="EMBL" id="KAF2234679.1"/>
    </source>
</evidence>
<dbReference type="GO" id="GO:0005643">
    <property type="term" value="C:nuclear pore"/>
    <property type="evidence" value="ECO:0007669"/>
    <property type="project" value="UniProtKB-ARBA"/>
</dbReference>
<proteinExistence type="predicted"/>
<dbReference type="PANTHER" id="PTHR21286">
    <property type="entry name" value="NUCLEAR PORE COMPLEX PROTEIN NUP160"/>
    <property type="match status" value="1"/>
</dbReference>
<dbReference type="PANTHER" id="PTHR21286:SF0">
    <property type="entry name" value="NUCLEAR PORE COMPLEX PROTEIN NUP160"/>
    <property type="match status" value="1"/>
</dbReference>
<evidence type="ECO:0000259" key="6">
    <source>
        <dbReference type="Pfam" id="PF21486"/>
    </source>
</evidence>
<evidence type="ECO:0000256" key="3">
    <source>
        <dbReference type="ARBA" id="ARBA00023242"/>
    </source>
</evidence>
<dbReference type="Pfam" id="PF11715">
    <property type="entry name" value="Beta-prop_Nup120_160"/>
    <property type="match status" value="1"/>
</dbReference>
<reference evidence="8" key="1">
    <citation type="journal article" date="2020" name="Stud. Mycol.">
        <title>101 Dothideomycetes genomes: a test case for predicting lifestyles and emergence of pathogens.</title>
        <authorList>
            <person name="Haridas S."/>
            <person name="Albert R."/>
            <person name="Binder M."/>
            <person name="Bloem J."/>
            <person name="Labutti K."/>
            <person name="Salamov A."/>
            <person name="Andreopoulos B."/>
            <person name="Baker S."/>
            <person name="Barry K."/>
            <person name="Bills G."/>
            <person name="Bluhm B."/>
            <person name="Cannon C."/>
            <person name="Castanera R."/>
            <person name="Culley D."/>
            <person name="Daum C."/>
            <person name="Ezra D."/>
            <person name="Gonzalez J."/>
            <person name="Henrissat B."/>
            <person name="Kuo A."/>
            <person name="Liang C."/>
            <person name="Lipzen A."/>
            <person name="Lutzoni F."/>
            <person name="Magnuson J."/>
            <person name="Mondo S."/>
            <person name="Nolan M."/>
            <person name="Ohm R."/>
            <person name="Pangilinan J."/>
            <person name="Park H.-J."/>
            <person name="Ramirez L."/>
            <person name="Alfaro M."/>
            <person name="Sun H."/>
            <person name="Tritt A."/>
            <person name="Yoshinaga Y."/>
            <person name="Zwiers L.-H."/>
            <person name="Turgeon B."/>
            <person name="Goodwin S."/>
            <person name="Spatafora J."/>
            <person name="Crous P."/>
            <person name="Grigoriev I."/>
        </authorList>
    </citation>
    <scope>NUCLEOTIDE SEQUENCE</scope>
    <source>
        <strain evidence="8">Tuck. ex Michener</strain>
    </source>
</reference>
<dbReference type="Proteomes" id="UP000800092">
    <property type="component" value="Unassembled WGS sequence"/>
</dbReference>
<evidence type="ECO:0000256" key="1">
    <source>
        <dbReference type="ARBA" id="ARBA00004123"/>
    </source>
</evidence>
<dbReference type="InterPro" id="IPR059141">
    <property type="entry name" value="Beta-prop_Nup120_160"/>
</dbReference>
<dbReference type="InterPro" id="IPR021717">
    <property type="entry name" value="Nucleoporin_Nup160"/>
</dbReference>
<organism evidence="8 9">
    <name type="scientific">Viridothelium virens</name>
    <name type="common">Speckled blister lichen</name>
    <name type="synonym">Trypethelium virens</name>
    <dbReference type="NCBI Taxonomy" id="1048519"/>
    <lineage>
        <taxon>Eukaryota</taxon>
        <taxon>Fungi</taxon>
        <taxon>Dikarya</taxon>
        <taxon>Ascomycota</taxon>
        <taxon>Pezizomycotina</taxon>
        <taxon>Dothideomycetes</taxon>
        <taxon>Dothideomycetes incertae sedis</taxon>
        <taxon>Trypetheliales</taxon>
        <taxon>Trypetheliaceae</taxon>
        <taxon>Viridothelium</taxon>
    </lineage>
</organism>
<evidence type="ECO:0000313" key="9">
    <source>
        <dbReference type="Proteomes" id="UP000800092"/>
    </source>
</evidence>
<evidence type="ECO:0000256" key="2">
    <source>
        <dbReference type="ARBA" id="ARBA00022448"/>
    </source>
</evidence>
<keyword evidence="9" id="KW-1185">Reference proteome</keyword>
<evidence type="ECO:0000256" key="4">
    <source>
        <dbReference type="SAM" id="MobiDB-lite"/>
    </source>
</evidence>
<feature type="domain" description="Nucleoporin Nup120 helical" evidence="6">
    <location>
        <begin position="670"/>
        <end position="797"/>
    </location>
</feature>
<evidence type="ECO:0000259" key="5">
    <source>
        <dbReference type="Pfam" id="PF11715"/>
    </source>
</evidence>
<evidence type="ECO:0000259" key="7">
    <source>
        <dbReference type="Pfam" id="PF23300"/>
    </source>
</evidence>
<name>A0A6A6H9Z5_VIRVR</name>